<dbReference type="InterPro" id="IPR016676">
    <property type="entry name" value="P_lipid/glycerol_AcTrfase_prd"/>
</dbReference>
<name>M4VDC8_9BACT</name>
<dbReference type="PANTHER" id="PTHR22753">
    <property type="entry name" value="TRANSMEMBRANE PROTEIN 68"/>
    <property type="match status" value="1"/>
</dbReference>
<organism evidence="2 3">
    <name type="scientific">Pseudobdellovibrio exovorus JSS</name>
    <dbReference type="NCBI Taxonomy" id="1184267"/>
    <lineage>
        <taxon>Bacteria</taxon>
        <taxon>Pseudomonadati</taxon>
        <taxon>Bdellovibrionota</taxon>
        <taxon>Bdellovibrionia</taxon>
        <taxon>Bdellovibrionales</taxon>
        <taxon>Pseudobdellovibrionaceae</taxon>
        <taxon>Pseudobdellovibrio</taxon>
    </lineage>
</organism>
<sequence>MINFLKKPNEKVFNLKELSSDALLYKVFPRLVMEIMKKYFRLEIEGLENIPEKGPVIIAPNHSGFSGFDAMVLSYILQQNTKRIPRVLTHHLWFLTKTTALPAQKMGFIEATYENGVSLLKRNNLIVLFPEGEHGNFKPTSKRYQLQEFKRGFVRMAMTTNAKIVPTIVLGAEETHINLQQLKFTKFLRGLVLPLPLNVIPLPAKWKIVFLKPVQLPFDAEKVTDRELCHDISSEIQEDMQKKINREIKNRGSGFF</sequence>
<dbReference type="SUPFAM" id="SSF69593">
    <property type="entry name" value="Glycerol-3-phosphate (1)-acyltransferase"/>
    <property type="match status" value="1"/>
</dbReference>
<dbReference type="OrthoDB" id="5241618at2"/>
<dbReference type="PANTHER" id="PTHR22753:SF14">
    <property type="entry name" value="MONOACYLGLYCEROL_DIACYLGLYCEROL O-ACYLTRANSFERASE"/>
    <property type="match status" value="1"/>
</dbReference>
<dbReference type="GO" id="GO:0016746">
    <property type="term" value="F:acyltransferase activity"/>
    <property type="evidence" value="ECO:0007669"/>
    <property type="project" value="InterPro"/>
</dbReference>
<dbReference type="EMBL" id="CP003537">
    <property type="protein sequence ID" value="AGH96026.1"/>
    <property type="molecule type" value="Genomic_DNA"/>
</dbReference>
<reference evidence="2 3" key="1">
    <citation type="journal article" date="2013" name="ISME J.">
        <title>By their genes ye shall know them: genomic signatures of predatory bacteria.</title>
        <authorList>
            <person name="Pasternak Z."/>
            <person name="Pietrokovski S."/>
            <person name="Rotem O."/>
            <person name="Gophna U."/>
            <person name="Lurie-Weinberger M.N."/>
            <person name="Jurkevitch E."/>
        </authorList>
    </citation>
    <scope>NUCLEOTIDE SEQUENCE [LARGE SCALE GENOMIC DNA]</scope>
    <source>
        <strain evidence="2 3">JSS</strain>
    </source>
</reference>
<evidence type="ECO:0000259" key="1">
    <source>
        <dbReference type="SMART" id="SM00563"/>
    </source>
</evidence>
<feature type="domain" description="Phospholipid/glycerol acyltransferase" evidence="1">
    <location>
        <begin position="56"/>
        <end position="172"/>
    </location>
</feature>
<dbReference type="eggNOG" id="COG0204">
    <property type="taxonomic scope" value="Bacteria"/>
</dbReference>
<dbReference type="STRING" id="1184267.A11Q_1810"/>
<dbReference type="RefSeq" id="WP_015470516.1">
    <property type="nucleotide sequence ID" value="NC_020813.1"/>
</dbReference>
<keyword evidence="3" id="KW-1185">Reference proteome</keyword>
<gene>
    <name evidence="2" type="ORF">A11Q_1810</name>
</gene>
<dbReference type="CDD" id="cd07987">
    <property type="entry name" value="LPLAT_MGAT-like"/>
    <property type="match status" value="1"/>
</dbReference>
<dbReference type="AlphaFoldDB" id="M4VDC8"/>
<dbReference type="HOGENOM" id="CLU_1084454_0_0_7"/>
<protein>
    <recommendedName>
        <fullName evidence="1">Phospholipid/glycerol acyltransferase domain-containing protein</fullName>
    </recommendedName>
</protein>
<dbReference type="KEGG" id="bex:A11Q_1810"/>
<evidence type="ECO:0000313" key="3">
    <source>
        <dbReference type="Proteomes" id="UP000012040"/>
    </source>
</evidence>
<evidence type="ECO:0000313" key="2">
    <source>
        <dbReference type="EMBL" id="AGH96026.1"/>
    </source>
</evidence>
<dbReference type="PIRSF" id="PIRSF016753">
    <property type="entry name" value="P_lipid/glycerol_ac_tran_prd"/>
    <property type="match status" value="1"/>
</dbReference>
<dbReference type="PATRIC" id="fig|1184267.3.peg.1832"/>
<accession>M4VDC8</accession>
<proteinExistence type="predicted"/>
<dbReference type="GO" id="GO:0016020">
    <property type="term" value="C:membrane"/>
    <property type="evidence" value="ECO:0007669"/>
    <property type="project" value="TreeGrafter"/>
</dbReference>
<dbReference type="Pfam" id="PF01553">
    <property type="entry name" value="Acyltransferase"/>
    <property type="match status" value="1"/>
</dbReference>
<dbReference type="SMART" id="SM00563">
    <property type="entry name" value="PlsC"/>
    <property type="match status" value="1"/>
</dbReference>
<dbReference type="Proteomes" id="UP000012040">
    <property type="component" value="Chromosome"/>
</dbReference>
<dbReference type="InterPro" id="IPR002123">
    <property type="entry name" value="Plipid/glycerol_acylTrfase"/>
</dbReference>